<evidence type="ECO:0000256" key="3">
    <source>
        <dbReference type="ARBA" id="ARBA00022763"/>
    </source>
</evidence>
<dbReference type="GO" id="GO:0070522">
    <property type="term" value="C:ERCC4-ERCC1 complex"/>
    <property type="evidence" value="ECO:0007669"/>
    <property type="project" value="TreeGrafter"/>
</dbReference>
<dbReference type="InterPro" id="IPR010994">
    <property type="entry name" value="RuvA_2-like"/>
</dbReference>
<dbReference type="GO" id="GO:0006302">
    <property type="term" value="P:double-strand break repair"/>
    <property type="evidence" value="ECO:0007669"/>
    <property type="project" value="UniProtKB-ARBA"/>
</dbReference>
<dbReference type="Pfam" id="PF12826">
    <property type="entry name" value="HHH_2"/>
    <property type="match status" value="1"/>
</dbReference>
<evidence type="ECO:0000256" key="6">
    <source>
        <dbReference type="ARBA" id="ARBA00023242"/>
    </source>
</evidence>
<dbReference type="Gene3D" id="3.40.50.10130">
    <property type="match status" value="1"/>
</dbReference>
<keyword evidence="3" id="KW-0227">DNA damage</keyword>
<protein>
    <submittedName>
        <fullName evidence="11">HHH_2 domain-containing protein</fullName>
    </submittedName>
</protein>
<organism evidence="10 11">
    <name type="scientific">Steinernema glaseri</name>
    <dbReference type="NCBI Taxonomy" id="37863"/>
    <lineage>
        <taxon>Eukaryota</taxon>
        <taxon>Metazoa</taxon>
        <taxon>Ecdysozoa</taxon>
        <taxon>Nematoda</taxon>
        <taxon>Chromadorea</taxon>
        <taxon>Rhabditida</taxon>
        <taxon>Tylenchina</taxon>
        <taxon>Panagrolaimomorpha</taxon>
        <taxon>Strongyloidoidea</taxon>
        <taxon>Steinernematidae</taxon>
        <taxon>Steinernema</taxon>
    </lineage>
</organism>
<dbReference type="SUPFAM" id="SSF52980">
    <property type="entry name" value="Restriction endonuclease-like"/>
    <property type="match status" value="1"/>
</dbReference>
<dbReference type="NCBIfam" id="TIGR00597">
    <property type="entry name" value="rad10"/>
    <property type="match status" value="1"/>
</dbReference>
<feature type="domain" description="DisA/LigA helix-hairpin-helix motif" evidence="9">
    <location>
        <begin position="177"/>
        <end position="228"/>
    </location>
</feature>
<comment type="subcellular location">
    <subcellularLocation>
        <location evidence="1">Nucleus</location>
    </subcellularLocation>
</comment>
<dbReference type="WBParaSite" id="L893_g19419.t1">
    <property type="protein sequence ID" value="L893_g19419.t1"/>
    <property type="gene ID" value="L893_g19419"/>
</dbReference>
<proteinExistence type="inferred from homology"/>
<accession>A0A1I7YT10</accession>
<evidence type="ECO:0000259" key="9">
    <source>
        <dbReference type="Pfam" id="PF12826"/>
    </source>
</evidence>
<dbReference type="AlphaFoldDB" id="A0A1I7YT10"/>
<keyword evidence="5" id="KW-0234">DNA repair</keyword>
<dbReference type="InterPro" id="IPR004579">
    <property type="entry name" value="ERCC1/RAD10/SWI10"/>
</dbReference>
<feature type="domain" description="ERCC1-like central" evidence="8">
    <location>
        <begin position="23"/>
        <end position="133"/>
    </location>
</feature>
<evidence type="ECO:0000256" key="1">
    <source>
        <dbReference type="ARBA" id="ARBA00004123"/>
    </source>
</evidence>
<dbReference type="Pfam" id="PF03834">
    <property type="entry name" value="Rad10"/>
    <property type="match status" value="1"/>
</dbReference>
<evidence type="ECO:0000259" key="8">
    <source>
        <dbReference type="Pfam" id="PF03834"/>
    </source>
</evidence>
<dbReference type="InterPro" id="IPR011335">
    <property type="entry name" value="Restrct_endonuc-II-like"/>
</dbReference>
<sequence length="231" mass="25855">MASTSAPSTSNPSAQGSSKLLVNRRRQNGNPVLKYIRKVPYEYVPDIKADFEAGAGCGIFYLAMKFHKLHPSYLETRFTEAGNYPINILLVYVNVEEPRFLLKDLNLFCYRTGWTLVLAYSVEEAAEYIENIKFAENKTTVSALQESHKRQMQKEAGPSKMDSRKELMQSALAFLSSIRSVNSTDAQRLIATFGSIQNIAKASADDLAMCPGLGPVKAQNIHNFFRTPFLK</sequence>
<keyword evidence="4" id="KW-0238">DNA-binding</keyword>
<dbReference type="GO" id="GO:0003697">
    <property type="term" value="F:single-stranded DNA binding"/>
    <property type="evidence" value="ECO:0007669"/>
    <property type="project" value="TreeGrafter"/>
</dbReference>
<dbReference type="SUPFAM" id="SSF47781">
    <property type="entry name" value="RuvA domain 2-like"/>
    <property type="match status" value="1"/>
</dbReference>
<feature type="region of interest" description="Disordered" evidence="7">
    <location>
        <begin position="1"/>
        <end position="21"/>
    </location>
</feature>
<evidence type="ECO:0000256" key="4">
    <source>
        <dbReference type="ARBA" id="ARBA00023125"/>
    </source>
</evidence>
<reference evidence="11" key="1">
    <citation type="submission" date="2016-11" db="UniProtKB">
        <authorList>
            <consortium name="WormBaseParasite"/>
        </authorList>
    </citation>
    <scope>IDENTIFICATION</scope>
</reference>
<dbReference type="Proteomes" id="UP000095287">
    <property type="component" value="Unplaced"/>
</dbReference>
<feature type="compositionally biased region" description="Low complexity" evidence="7">
    <location>
        <begin position="1"/>
        <end position="14"/>
    </location>
</feature>
<evidence type="ECO:0000256" key="5">
    <source>
        <dbReference type="ARBA" id="ARBA00023204"/>
    </source>
</evidence>
<comment type="similarity">
    <text evidence="2">Belongs to the ERCC1/RAD10/SWI10 family.</text>
</comment>
<dbReference type="GO" id="GO:0006312">
    <property type="term" value="P:mitotic recombination"/>
    <property type="evidence" value="ECO:0007669"/>
    <property type="project" value="TreeGrafter"/>
</dbReference>
<evidence type="ECO:0000256" key="2">
    <source>
        <dbReference type="ARBA" id="ARBA00008283"/>
    </source>
</evidence>
<keyword evidence="6" id="KW-0539">Nucleus</keyword>
<dbReference type="GO" id="GO:0070914">
    <property type="term" value="P:UV-damage excision repair"/>
    <property type="evidence" value="ECO:0007669"/>
    <property type="project" value="TreeGrafter"/>
</dbReference>
<dbReference type="CDD" id="cd22325">
    <property type="entry name" value="ERCC1_C-like"/>
    <property type="match status" value="1"/>
</dbReference>
<dbReference type="Gene3D" id="1.10.150.20">
    <property type="entry name" value="5' to 3' exonuclease, C-terminal subdomain"/>
    <property type="match status" value="1"/>
</dbReference>
<evidence type="ECO:0000313" key="11">
    <source>
        <dbReference type="WBParaSite" id="L893_g19419.t1"/>
    </source>
</evidence>
<name>A0A1I7YT10_9BILA</name>
<dbReference type="InterPro" id="IPR041663">
    <property type="entry name" value="DisA/LigA_HHH"/>
</dbReference>
<keyword evidence="10" id="KW-1185">Reference proteome</keyword>
<dbReference type="InterPro" id="IPR047260">
    <property type="entry name" value="ERCC1-like_central_dom"/>
</dbReference>
<dbReference type="PANTHER" id="PTHR12749">
    <property type="entry name" value="EXCISION REPAIR CROSS-COMPLEMENTING 1 ERCC1"/>
    <property type="match status" value="1"/>
</dbReference>
<evidence type="ECO:0000256" key="7">
    <source>
        <dbReference type="SAM" id="MobiDB-lite"/>
    </source>
</evidence>
<dbReference type="GO" id="GO:0003684">
    <property type="term" value="F:damaged DNA binding"/>
    <property type="evidence" value="ECO:0007669"/>
    <property type="project" value="InterPro"/>
</dbReference>
<dbReference type="PANTHER" id="PTHR12749:SF0">
    <property type="entry name" value="DNA EXCISION REPAIR PROTEIN ERCC-1"/>
    <property type="match status" value="1"/>
</dbReference>
<evidence type="ECO:0000313" key="10">
    <source>
        <dbReference type="Proteomes" id="UP000095287"/>
    </source>
</evidence>
<dbReference type="GO" id="GO:0000110">
    <property type="term" value="C:nucleotide-excision repair factor 1 complex"/>
    <property type="evidence" value="ECO:0007669"/>
    <property type="project" value="TreeGrafter"/>
</dbReference>